<feature type="region of interest" description="Disordered" evidence="1">
    <location>
        <begin position="1"/>
        <end position="32"/>
    </location>
</feature>
<feature type="compositionally biased region" description="Basic residues" evidence="1">
    <location>
        <begin position="1"/>
        <end position="10"/>
    </location>
</feature>
<evidence type="ECO:0000256" key="1">
    <source>
        <dbReference type="SAM" id="MobiDB-lite"/>
    </source>
</evidence>
<name>A0AAW0ZYH8_9HYME</name>
<protein>
    <submittedName>
        <fullName evidence="2">Uncharacterized protein</fullName>
    </submittedName>
</protein>
<keyword evidence="3" id="KW-1185">Reference proteome</keyword>
<organism evidence="2 3">
    <name type="scientific">Tetragonisca angustula</name>
    <dbReference type="NCBI Taxonomy" id="166442"/>
    <lineage>
        <taxon>Eukaryota</taxon>
        <taxon>Metazoa</taxon>
        <taxon>Ecdysozoa</taxon>
        <taxon>Arthropoda</taxon>
        <taxon>Hexapoda</taxon>
        <taxon>Insecta</taxon>
        <taxon>Pterygota</taxon>
        <taxon>Neoptera</taxon>
        <taxon>Endopterygota</taxon>
        <taxon>Hymenoptera</taxon>
        <taxon>Apocrita</taxon>
        <taxon>Aculeata</taxon>
        <taxon>Apoidea</taxon>
        <taxon>Anthophila</taxon>
        <taxon>Apidae</taxon>
        <taxon>Tetragonisca</taxon>
    </lineage>
</organism>
<evidence type="ECO:0000313" key="2">
    <source>
        <dbReference type="EMBL" id="KAK9302825.1"/>
    </source>
</evidence>
<dbReference type="Proteomes" id="UP001432146">
    <property type="component" value="Unassembled WGS sequence"/>
</dbReference>
<dbReference type="AlphaFoldDB" id="A0AAW0ZYH8"/>
<evidence type="ECO:0000313" key="3">
    <source>
        <dbReference type="Proteomes" id="UP001432146"/>
    </source>
</evidence>
<sequence>MFGQKKRKRSQISSSDEEEVPNTTSSSSEEMNFITRRRKRVLRLLSSDSELEDGDEDVSQLQISHQEINSNSFTTAVPLTDICWSPQNLNLKI</sequence>
<reference evidence="2 3" key="1">
    <citation type="submission" date="2024-05" db="EMBL/GenBank/DDBJ databases">
        <title>The nuclear and mitochondrial genome assemblies of Tetragonisca angustula (Apidae: Meliponini), a tiny yet remarkable pollinator in the Neotropics.</title>
        <authorList>
            <person name="Ferrari R."/>
            <person name="Ricardo P.C."/>
            <person name="Dias F.C."/>
            <person name="Araujo N.S."/>
            <person name="Soares D.O."/>
            <person name="Zhou Q.-S."/>
            <person name="Zhu C.-D."/>
            <person name="Coutinho L."/>
            <person name="Airas M.C."/>
            <person name="Batista T.M."/>
        </authorList>
    </citation>
    <scope>NUCLEOTIDE SEQUENCE [LARGE SCALE GENOMIC DNA]</scope>
    <source>
        <strain evidence="2">ASF017062</strain>
        <tissue evidence="2">Abdomen</tissue>
    </source>
</reference>
<accession>A0AAW0ZYH8</accession>
<feature type="compositionally biased region" description="Polar residues" evidence="1">
    <location>
        <begin position="21"/>
        <end position="30"/>
    </location>
</feature>
<gene>
    <name evidence="2" type="ORF">QLX08_005314</name>
</gene>
<comment type="caution">
    <text evidence="2">The sequence shown here is derived from an EMBL/GenBank/DDBJ whole genome shotgun (WGS) entry which is preliminary data.</text>
</comment>
<proteinExistence type="predicted"/>
<dbReference type="EMBL" id="JAWNGG020000089">
    <property type="protein sequence ID" value="KAK9302825.1"/>
    <property type="molecule type" value="Genomic_DNA"/>
</dbReference>